<evidence type="ECO:0000256" key="1">
    <source>
        <dbReference type="PROSITE-ProRule" id="PRU00023"/>
    </source>
</evidence>
<dbReference type="AlphaFoldDB" id="A0A8S3VH10"/>
<name>A0A8S3VH10_MYTED</name>
<feature type="repeat" description="ANK" evidence="1">
    <location>
        <begin position="333"/>
        <end position="355"/>
    </location>
</feature>
<dbReference type="PROSITE" id="PS50297">
    <property type="entry name" value="ANK_REP_REGION"/>
    <property type="match status" value="1"/>
</dbReference>
<dbReference type="Proteomes" id="UP000683360">
    <property type="component" value="Unassembled WGS sequence"/>
</dbReference>
<protein>
    <recommendedName>
        <fullName evidence="2">DZIP3-like HEPN domain-containing protein</fullName>
    </recommendedName>
</protein>
<accession>A0A8S3VH10</accession>
<sequence>MMAPLLEEEENYVRLALLLKGVAPRAVRSYFDREFPPTYLPSTLNTNYNTLDDLKLKRVLNQAQWNLLFPTNGVPDSITSDVTGELNSNIFDVIGVPDFITFDVIDVINYNSFDVIGVPVSTTFDVTLMICLIRNLTSVTQPINGFDSLPLPVETTPGPDLARIKWYRNILAHHDSNKMATGDFNTAWSNISDAVSRLGGQPMNQECQELKVKILDQSNQEIMLEIKQSQEKIKELGQTVDILGTKHSEVTENLRKLQVSHSTLQTEHTEVTELLKDPIPWNIRGQIKEELKTWTEDDKMFIETNGAKTCYKGHVKIVELLLKHEADCNIKWRGLTPLDIASRENHTNIVHLLQK</sequence>
<dbReference type="EMBL" id="CAJPWZ010003306">
    <property type="protein sequence ID" value="CAG2256475.1"/>
    <property type="molecule type" value="Genomic_DNA"/>
</dbReference>
<keyword evidence="4" id="KW-1185">Reference proteome</keyword>
<organism evidence="3 4">
    <name type="scientific">Mytilus edulis</name>
    <name type="common">Blue mussel</name>
    <dbReference type="NCBI Taxonomy" id="6550"/>
    <lineage>
        <taxon>Eukaryota</taxon>
        <taxon>Metazoa</taxon>
        <taxon>Spiralia</taxon>
        <taxon>Lophotrochozoa</taxon>
        <taxon>Mollusca</taxon>
        <taxon>Bivalvia</taxon>
        <taxon>Autobranchia</taxon>
        <taxon>Pteriomorphia</taxon>
        <taxon>Mytilida</taxon>
        <taxon>Mytiloidea</taxon>
        <taxon>Mytilidae</taxon>
        <taxon>Mytilinae</taxon>
        <taxon>Mytilus</taxon>
    </lineage>
</organism>
<evidence type="ECO:0000313" key="4">
    <source>
        <dbReference type="Proteomes" id="UP000683360"/>
    </source>
</evidence>
<gene>
    <name evidence="3" type="ORF">MEDL_67808</name>
</gene>
<feature type="domain" description="DZIP3-like HEPN" evidence="2">
    <location>
        <begin position="119"/>
        <end position="221"/>
    </location>
</feature>
<dbReference type="Pfam" id="PF12796">
    <property type="entry name" value="Ank_2"/>
    <property type="match status" value="1"/>
</dbReference>
<dbReference type="Gene3D" id="1.25.40.20">
    <property type="entry name" value="Ankyrin repeat-containing domain"/>
    <property type="match status" value="1"/>
</dbReference>
<reference evidence="3" key="1">
    <citation type="submission" date="2021-03" db="EMBL/GenBank/DDBJ databases">
        <authorList>
            <person name="Bekaert M."/>
        </authorList>
    </citation>
    <scope>NUCLEOTIDE SEQUENCE</scope>
</reference>
<proteinExistence type="predicted"/>
<dbReference type="InterPro" id="IPR041249">
    <property type="entry name" value="HEPN_DZIP3"/>
</dbReference>
<evidence type="ECO:0000259" key="2">
    <source>
        <dbReference type="Pfam" id="PF18738"/>
    </source>
</evidence>
<dbReference type="InterPro" id="IPR036770">
    <property type="entry name" value="Ankyrin_rpt-contain_sf"/>
</dbReference>
<dbReference type="SUPFAM" id="SSF48403">
    <property type="entry name" value="Ankyrin repeat"/>
    <property type="match status" value="1"/>
</dbReference>
<dbReference type="Pfam" id="PF18738">
    <property type="entry name" value="HEPN_DZIP3"/>
    <property type="match status" value="1"/>
</dbReference>
<dbReference type="PROSITE" id="PS50088">
    <property type="entry name" value="ANK_REPEAT"/>
    <property type="match status" value="1"/>
</dbReference>
<keyword evidence="1" id="KW-0040">ANK repeat</keyword>
<comment type="caution">
    <text evidence="3">The sequence shown here is derived from an EMBL/GenBank/DDBJ whole genome shotgun (WGS) entry which is preliminary data.</text>
</comment>
<dbReference type="InterPro" id="IPR002110">
    <property type="entry name" value="Ankyrin_rpt"/>
</dbReference>
<evidence type="ECO:0000313" key="3">
    <source>
        <dbReference type="EMBL" id="CAG2256475.1"/>
    </source>
</evidence>